<keyword evidence="3" id="KW-1185">Reference proteome</keyword>
<dbReference type="EMBL" id="PYAW01000004">
    <property type="protein sequence ID" value="PSL45718.1"/>
    <property type="molecule type" value="Genomic_DNA"/>
</dbReference>
<protein>
    <submittedName>
        <fullName evidence="2">Heme-binding protein</fullName>
    </submittedName>
</protein>
<gene>
    <name evidence="2" type="ORF">CLV51_104425</name>
</gene>
<dbReference type="Pfam" id="PF14376">
    <property type="entry name" value="Haem_bd"/>
    <property type="match status" value="1"/>
</dbReference>
<evidence type="ECO:0000313" key="3">
    <source>
        <dbReference type="Proteomes" id="UP000240971"/>
    </source>
</evidence>
<dbReference type="RefSeq" id="WP_106530032.1">
    <property type="nucleotide sequence ID" value="NZ_PYAW01000004.1"/>
</dbReference>
<dbReference type="OrthoDB" id="196738at2"/>
<dbReference type="AlphaFoldDB" id="A0A2P8HHK8"/>
<reference evidence="2 3" key="1">
    <citation type="submission" date="2018-03" db="EMBL/GenBank/DDBJ databases">
        <title>Genomic Encyclopedia of Archaeal and Bacterial Type Strains, Phase II (KMG-II): from individual species to whole genera.</title>
        <authorList>
            <person name="Goeker M."/>
        </authorList>
    </citation>
    <scope>NUCLEOTIDE SEQUENCE [LARGE SCALE GENOMIC DNA]</scope>
    <source>
        <strain evidence="2 3">DSM 24859</strain>
    </source>
</reference>
<accession>A0A2P8HHK8</accession>
<evidence type="ECO:0000259" key="1">
    <source>
        <dbReference type="SMART" id="SM01235"/>
    </source>
</evidence>
<dbReference type="Proteomes" id="UP000240971">
    <property type="component" value="Unassembled WGS sequence"/>
</dbReference>
<evidence type="ECO:0000313" key="2">
    <source>
        <dbReference type="EMBL" id="PSL45718.1"/>
    </source>
</evidence>
<comment type="caution">
    <text evidence="2">The sequence shown here is derived from an EMBL/GenBank/DDBJ whole genome shotgun (WGS) entry which is preliminary data.</text>
</comment>
<dbReference type="InterPro" id="IPR025992">
    <property type="entry name" value="Haem-bd"/>
</dbReference>
<dbReference type="SMART" id="SM01235">
    <property type="entry name" value="Haem_bd"/>
    <property type="match status" value="1"/>
</dbReference>
<organism evidence="2 3">
    <name type="scientific">Chitinophaga niastensis</name>
    <dbReference type="NCBI Taxonomy" id="536980"/>
    <lineage>
        <taxon>Bacteria</taxon>
        <taxon>Pseudomonadati</taxon>
        <taxon>Bacteroidota</taxon>
        <taxon>Chitinophagia</taxon>
        <taxon>Chitinophagales</taxon>
        <taxon>Chitinophagaceae</taxon>
        <taxon>Chitinophaga</taxon>
    </lineage>
</organism>
<feature type="domain" description="Haem-binding" evidence="1">
    <location>
        <begin position="12"/>
        <end position="147"/>
    </location>
</feature>
<name>A0A2P8HHK8_CHINA</name>
<proteinExistence type="predicted"/>
<sequence length="156" mass="18082">MRKSSIVLLSLLVILVLAQFLRPARNKSSHDSPNDIARLHPMPEDVQTMLKTACYDCHSNNTRYPWYVNIQPVGWFMASHINNGKEELNFNEYGTYSPKRQRNKLKRMKEEITKGDMPLTSYTLIHTDAKLTTTQQETITNWIDSTLNKIDTTKSH</sequence>